<reference evidence="2 3" key="1">
    <citation type="submission" date="2013-12" db="EMBL/GenBank/DDBJ databases">
        <title>Draft genome of the parsitic nematode Ancylostoma duodenale.</title>
        <authorList>
            <person name="Mitreva M."/>
        </authorList>
    </citation>
    <scope>NUCLEOTIDE SEQUENCE [LARGE SCALE GENOMIC DNA]</scope>
    <source>
        <strain evidence="2 3">Zhejiang</strain>
    </source>
</reference>
<dbReference type="EMBL" id="KN729550">
    <property type="protein sequence ID" value="KIH62149.1"/>
    <property type="molecule type" value="Genomic_DNA"/>
</dbReference>
<evidence type="ECO:0000256" key="1">
    <source>
        <dbReference type="SAM" id="MobiDB-lite"/>
    </source>
</evidence>
<protein>
    <submittedName>
        <fullName evidence="2">Uncharacterized protein</fullName>
    </submittedName>
</protein>
<dbReference type="OrthoDB" id="10648492at2759"/>
<accession>A0A0C2GT30</accession>
<dbReference type="Proteomes" id="UP000054047">
    <property type="component" value="Unassembled WGS sequence"/>
</dbReference>
<feature type="region of interest" description="Disordered" evidence="1">
    <location>
        <begin position="150"/>
        <end position="201"/>
    </location>
</feature>
<keyword evidence="3" id="KW-1185">Reference proteome</keyword>
<sequence>MCTYMVRTFVDAVIPSSLTKVRTREHLTHVAGACLVLGKENNRLISITKLHGKPERREAGEYGASRMERVPNSPVEGTSVSATETIMDSSHHHSWIAGTACSYPESGDGHVPHDVCELSGPNPLAKDTACEPPTSTTTTSQLVQSINHKLTWGPGLPTEPHNSDRIQGLGSPLDGHGDDSPNYGAASPPPLPPQAQPEQEPMETVGIYWEIAIQQIERDCDDASVEQFRNLSHAKRQNVFLAVQNAVDRAIMTVTEVRCKDLEASEILQALEISAERLVAEITQRILERANDLVIERLVNSLAARATSVDPEEAL</sequence>
<organism evidence="2 3">
    <name type="scientific">Ancylostoma duodenale</name>
    <dbReference type="NCBI Taxonomy" id="51022"/>
    <lineage>
        <taxon>Eukaryota</taxon>
        <taxon>Metazoa</taxon>
        <taxon>Ecdysozoa</taxon>
        <taxon>Nematoda</taxon>
        <taxon>Chromadorea</taxon>
        <taxon>Rhabditida</taxon>
        <taxon>Rhabditina</taxon>
        <taxon>Rhabditomorpha</taxon>
        <taxon>Strongyloidea</taxon>
        <taxon>Ancylostomatidae</taxon>
        <taxon>Ancylostomatinae</taxon>
        <taxon>Ancylostoma</taxon>
    </lineage>
</organism>
<evidence type="ECO:0000313" key="2">
    <source>
        <dbReference type="EMBL" id="KIH62149.1"/>
    </source>
</evidence>
<dbReference type="AlphaFoldDB" id="A0A0C2GT30"/>
<proteinExistence type="predicted"/>
<name>A0A0C2GT30_9BILA</name>
<evidence type="ECO:0000313" key="3">
    <source>
        <dbReference type="Proteomes" id="UP000054047"/>
    </source>
</evidence>
<gene>
    <name evidence="2" type="ORF">ANCDUO_07571</name>
</gene>